<evidence type="ECO:0000256" key="9">
    <source>
        <dbReference type="ARBA" id="ARBA00023160"/>
    </source>
</evidence>
<evidence type="ECO:0000256" key="4">
    <source>
        <dbReference type="ARBA" id="ARBA00022692"/>
    </source>
</evidence>
<dbReference type="EMBL" id="NEDP02001154">
    <property type="protein sequence ID" value="OWF54187.1"/>
    <property type="molecule type" value="Genomic_DNA"/>
</dbReference>
<dbReference type="STRING" id="6573.A0A210QZN2"/>
<protein>
    <recommendedName>
        <fullName evidence="10">Elongation of very long chain fatty acids protein</fullName>
        <ecNumber evidence="10">2.3.1.199</ecNumber>
    </recommendedName>
    <alternativeName>
        <fullName evidence="10">Very-long-chain 3-oxoacyl-CoA synthase</fullName>
    </alternativeName>
</protein>
<gene>
    <name evidence="12" type="ORF">KP79_PYT18931</name>
</gene>
<keyword evidence="7 10" id="KW-0443">Lipid metabolism</keyword>
<dbReference type="GO" id="GO:0009922">
    <property type="term" value="F:fatty acid elongase activity"/>
    <property type="evidence" value="ECO:0007669"/>
    <property type="project" value="UniProtKB-EC"/>
</dbReference>
<dbReference type="OrthoDB" id="434092at2759"/>
<keyword evidence="8 10" id="KW-0472">Membrane</keyword>
<feature type="transmembrane region" description="Helical" evidence="10">
    <location>
        <begin position="235"/>
        <end position="256"/>
    </location>
</feature>
<keyword evidence="3 10" id="KW-0808">Transferase</keyword>
<name>A0A210QZN2_MIZYE</name>
<feature type="transmembrane region" description="Helical" evidence="10">
    <location>
        <begin position="148"/>
        <end position="166"/>
    </location>
</feature>
<evidence type="ECO:0000256" key="6">
    <source>
        <dbReference type="ARBA" id="ARBA00022989"/>
    </source>
</evidence>
<comment type="similarity">
    <text evidence="10">Belongs to the ELO family.</text>
</comment>
<dbReference type="GO" id="GO:0042761">
    <property type="term" value="P:very long-chain fatty acid biosynthetic process"/>
    <property type="evidence" value="ECO:0007669"/>
    <property type="project" value="TreeGrafter"/>
</dbReference>
<dbReference type="PANTHER" id="PTHR11157:SF12">
    <property type="entry name" value="ELONGATION OF VERY LONG CHAIN FATTY ACIDS PROTEIN 4"/>
    <property type="match status" value="1"/>
</dbReference>
<dbReference type="GO" id="GO:0019367">
    <property type="term" value="P:fatty acid elongation, saturated fatty acid"/>
    <property type="evidence" value="ECO:0007669"/>
    <property type="project" value="TreeGrafter"/>
</dbReference>
<comment type="subcellular location">
    <subcellularLocation>
        <location evidence="1">Membrane</location>
        <topology evidence="1">Multi-pass membrane protein</topology>
    </subcellularLocation>
</comment>
<dbReference type="PROSITE" id="PS01188">
    <property type="entry name" value="ELO"/>
    <property type="match status" value="1"/>
</dbReference>
<feature type="transmembrane region" description="Helical" evidence="10">
    <location>
        <begin position="206"/>
        <end position="223"/>
    </location>
</feature>
<evidence type="ECO:0000256" key="8">
    <source>
        <dbReference type="ARBA" id="ARBA00023136"/>
    </source>
</evidence>
<dbReference type="AlphaFoldDB" id="A0A210QZN2"/>
<evidence type="ECO:0000256" key="11">
    <source>
        <dbReference type="SAM" id="MobiDB-lite"/>
    </source>
</evidence>
<dbReference type="GO" id="GO:0034625">
    <property type="term" value="P:fatty acid elongation, monounsaturated fatty acid"/>
    <property type="evidence" value="ECO:0007669"/>
    <property type="project" value="TreeGrafter"/>
</dbReference>
<dbReference type="InterPro" id="IPR030457">
    <property type="entry name" value="ELO_CS"/>
</dbReference>
<feature type="transmembrane region" description="Helical" evidence="10">
    <location>
        <begin position="172"/>
        <end position="194"/>
    </location>
</feature>
<keyword evidence="4 10" id="KW-0812">Transmembrane</keyword>
<evidence type="ECO:0000256" key="5">
    <source>
        <dbReference type="ARBA" id="ARBA00022832"/>
    </source>
</evidence>
<evidence type="ECO:0000256" key="10">
    <source>
        <dbReference type="RuleBase" id="RU361115"/>
    </source>
</evidence>
<dbReference type="Proteomes" id="UP000242188">
    <property type="component" value="Unassembled WGS sequence"/>
</dbReference>
<proteinExistence type="inferred from homology"/>
<comment type="caution">
    <text evidence="12">The sequence shown here is derived from an EMBL/GenBank/DDBJ whole genome shotgun (WGS) entry which is preliminary data.</text>
</comment>
<evidence type="ECO:0000256" key="1">
    <source>
        <dbReference type="ARBA" id="ARBA00004141"/>
    </source>
</evidence>
<dbReference type="InterPro" id="IPR002076">
    <property type="entry name" value="ELO_fam"/>
</dbReference>
<feature type="transmembrane region" description="Helical" evidence="10">
    <location>
        <begin position="35"/>
        <end position="56"/>
    </location>
</feature>
<keyword evidence="9 10" id="KW-0275">Fatty acid biosynthesis</keyword>
<keyword evidence="5 10" id="KW-0276">Fatty acid metabolism</keyword>
<feature type="region of interest" description="Disordered" evidence="11">
    <location>
        <begin position="266"/>
        <end position="308"/>
    </location>
</feature>
<dbReference type="Pfam" id="PF01151">
    <property type="entry name" value="ELO"/>
    <property type="match status" value="1"/>
</dbReference>
<sequence>MEIIQDKYYELQKFYDWAVSVSDPRVKDWPLMQSYTPTIVLTIIYIFSVIIGKRIMADREPIKFKYTLFFYNLGLIALNFHIASTLFISAYRAGYSLQCQSVKYSYDPNEYSIASALWWFYISKLVEMLDTIFFVLRKKNNQISFLHVYHHASMFPLWFIGVKWVAGGQSFFGAMINSFIHVLMYSYYGLSALGPHMQKYLWWKRYLTILQLLQFFIGMVYGFQSLYLGCDFPLWMQYTGLVYGVTIITLFCNFYIQAYMKKPKAHSQKPVKEATANGEINGKVTENSKKSKNGSSVSNGHMEKKKDK</sequence>
<dbReference type="GO" id="GO:0034626">
    <property type="term" value="P:fatty acid elongation, polyunsaturated fatty acid"/>
    <property type="evidence" value="ECO:0007669"/>
    <property type="project" value="TreeGrafter"/>
</dbReference>
<evidence type="ECO:0000256" key="2">
    <source>
        <dbReference type="ARBA" id="ARBA00022516"/>
    </source>
</evidence>
<feature type="transmembrane region" description="Helical" evidence="10">
    <location>
        <begin position="68"/>
        <end position="91"/>
    </location>
</feature>
<evidence type="ECO:0000313" key="13">
    <source>
        <dbReference type="Proteomes" id="UP000242188"/>
    </source>
</evidence>
<feature type="transmembrane region" description="Helical" evidence="10">
    <location>
        <begin position="111"/>
        <end position="136"/>
    </location>
</feature>
<evidence type="ECO:0000256" key="3">
    <source>
        <dbReference type="ARBA" id="ARBA00022679"/>
    </source>
</evidence>
<dbReference type="GO" id="GO:0005789">
    <property type="term" value="C:endoplasmic reticulum membrane"/>
    <property type="evidence" value="ECO:0007669"/>
    <property type="project" value="TreeGrafter"/>
</dbReference>
<comment type="catalytic activity">
    <reaction evidence="10">
        <text>a very-long-chain acyl-CoA + malonyl-CoA + H(+) = a very-long-chain 3-oxoacyl-CoA + CO2 + CoA</text>
        <dbReference type="Rhea" id="RHEA:32727"/>
        <dbReference type="ChEBI" id="CHEBI:15378"/>
        <dbReference type="ChEBI" id="CHEBI:16526"/>
        <dbReference type="ChEBI" id="CHEBI:57287"/>
        <dbReference type="ChEBI" id="CHEBI:57384"/>
        <dbReference type="ChEBI" id="CHEBI:90725"/>
        <dbReference type="ChEBI" id="CHEBI:90736"/>
        <dbReference type="EC" id="2.3.1.199"/>
    </reaction>
</comment>
<accession>A0A210QZN2</accession>
<evidence type="ECO:0000313" key="12">
    <source>
        <dbReference type="EMBL" id="OWF54187.1"/>
    </source>
</evidence>
<keyword evidence="13" id="KW-1185">Reference proteome</keyword>
<reference evidence="12 13" key="1">
    <citation type="journal article" date="2017" name="Nat. Ecol. Evol.">
        <title>Scallop genome provides insights into evolution of bilaterian karyotype and development.</title>
        <authorList>
            <person name="Wang S."/>
            <person name="Zhang J."/>
            <person name="Jiao W."/>
            <person name="Li J."/>
            <person name="Xun X."/>
            <person name="Sun Y."/>
            <person name="Guo X."/>
            <person name="Huan P."/>
            <person name="Dong B."/>
            <person name="Zhang L."/>
            <person name="Hu X."/>
            <person name="Sun X."/>
            <person name="Wang J."/>
            <person name="Zhao C."/>
            <person name="Wang Y."/>
            <person name="Wang D."/>
            <person name="Huang X."/>
            <person name="Wang R."/>
            <person name="Lv J."/>
            <person name="Li Y."/>
            <person name="Zhang Z."/>
            <person name="Liu B."/>
            <person name="Lu W."/>
            <person name="Hui Y."/>
            <person name="Liang J."/>
            <person name="Zhou Z."/>
            <person name="Hou R."/>
            <person name="Li X."/>
            <person name="Liu Y."/>
            <person name="Li H."/>
            <person name="Ning X."/>
            <person name="Lin Y."/>
            <person name="Zhao L."/>
            <person name="Xing Q."/>
            <person name="Dou J."/>
            <person name="Li Y."/>
            <person name="Mao J."/>
            <person name="Guo H."/>
            <person name="Dou H."/>
            <person name="Li T."/>
            <person name="Mu C."/>
            <person name="Jiang W."/>
            <person name="Fu Q."/>
            <person name="Fu X."/>
            <person name="Miao Y."/>
            <person name="Liu J."/>
            <person name="Yu Q."/>
            <person name="Li R."/>
            <person name="Liao H."/>
            <person name="Li X."/>
            <person name="Kong Y."/>
            <person name="Jiang Z."/>
            <person name="Chourrout D."/>
            <person name="Li R."/>
            <person name="Bao Z."/>
        </authorList>
    </citation>
    <scope>NUCLEOTIDE SEQUENCE [LARGE SCALE GENOMIC DNA]</scope>
    <source>
        <strain evidence="12 13">PY_sf001</strain>
    </source>
</reference>
<dbReference type="GO" id="GO:0030148">
    <property type="term" value="P:sphingolipid biosynthetic process"/>
    <property type="evidence" value="ECO:0007669"/>
    <property type="project" value="TreeGrafter"/>
</dbReference>
<keyword evidence="6 10" id="KW-1133">Transmembrane helix</keyword>
<evidence type="ECO:0000256" key="7">
    <source>
        <dbReference type="ARBA" id="ARBA00023098"/>
    </source>
</evidence>
<organism evidence="12 13">
    <name type="scientific">Mizuhopecten yessoensis</name>
    <name type="common">Japanese scallop</name>
    <name type="synonym">Patinopecten yessoensis</name>
    <dbReference type="NCBI Taxonomy" id="6573"/>
    <lineage>
        <taxon>Eukaryota</taxon>
        <taxon>Metazoa</taxon>
        <taxon>Spiralia</taxon>
        <taxon>Lophotrochozoa</taxon>
        <taxon>Mollusca</taxon>
        <taxon>Bivalvia</taxon>
        <taxon>Autobranchia</taxon>
        <taxon>Pteriomorphia</taxon>
        <taxon>Pectinida</taxon>
        <taxon>Pectinoidea</taxon>
        <taxon>Pectinidae</taxon>
        <taxon>Mizuhopecten</taxon>
    </lineage>
</organism>
<dbReference type="EC" id="2.3.1.199" evidence="10"/>
<keyword evidence="2 10" id="KW-0444">Lipid biosynthesis</keyword>
<dbReference type="PANTHER" id="PTHR11157">
    <property type="entry name" value="FATTY ACID ACYL TRANSFERASE-RELATED"/>
    <property type="match status" value="1"/>
</dbReference>